<proteinExistence type="inferred from homology"/>
<protein>
    <submittedName>
        <fullName evidence="10">MFS transporter</fullName>
    </submittedName>
</protein>
<feature type="transmembrane region" description="Helical" evidence="8">
    <location>
        <begin position="103"/>
        <end position="122"/>
    </location>
</feature>
<feature type="transmembrane region" description="Helical" evidence="8">
    <location>
        <begin position="191"/>
        <end position="211"/>
    </location>
</feature>
<feature type="transmembrane region" description="Helical" evidence="8">
    <location>
        <begin position="55"/>
        <end position="71"/>
    </location>
</feature>
<dbReference type="InterPro" id="IPR050360">
    <property type="entry name" value="MFS_Sugar_Transporters"/>
</dbReference>
<evidence type="ECO:0000256" key="2">
    <source>
        <dbReference type="ARBA" id="ARBA00010992"/>
    </source>
</evidence>
<comment type="subcellular location">
    <subcellularLocation>
        <location evidence="1">Membrane</location>
        <topology evidence="1">Multi-pass membrane protein</topology>
    </subcellularLocation>
</comment>
<evidence type="ECO:0000256" key="8">
    <source>
        <dbReference type="SAM" id="Phobius"/>
    </source>
</evidence>
<dbReference type="InterPro" id="IPR003663">
    <property type="entry name" value="Sugar/inositol_transpt"/>
</dbReference>
<dbReference type="SUPFAM" id="SSF103473">
    <property type="entry name" value="MFS general substrate transporter"/>
    <property type="match status" value="1"/>
</dbReference>
<organism evidence="10">
    <name type="scientific">Cyberlindnera americana</name>
    <dbReference type="NCBI Taxonomy" id="36016"/>
    <lineage>
        <taxon>Eukaryota</taxon>
        <taxon>Fungi</taxon>
        <taxon>Dikarya</taxon>
        <taxon>Ascomycota</taxon>
        <taxon>Saccharomycotina</taxon>
        <taxon>Saccharomycetes</taxon>
        <taxon>Phaffomycetales</taxon>
        <taxon>Phaffomycetaceae</taxon>
        <taxon>Cyberlindnera</taxon>
    </lineage>
</organism>
<dbReference type="EMBL" id="MK890543">
    <property type="protein sequence ID" value="QFR37048.1"/>
    <property type="molecule type" value="Genomic_DNA"/>
</dbReference>
<dbReference type="InterPro" id="IPR020846">
    <property type="entry name" value="MFS_dom"/>
</dbReference>
<feature type="transmembrane region" description="Helical" evidence="8">
    <location>
        <begin position="310"/>
        <end position="327"/>
    </location>
</feature>
<feature type="transmembrane region" description="Helical" evidence="8">
    <location>
        <begin position="134"/>
        <end position="151"/>
    </location>
</feature>
<gene>
    <name evidence="10" type="ORF">g304</name>
</gene>
<dbReference type="Gene3D" id="1.20.1250.20">
    <property type="entry name" value="MFS general substrate transporter like domains"/>
    <property type="match status" value="1"/>
</dbReference>
<dbReference type="PROSITE" id="PS00217">
    <property type="entry name" value="SUGAR_TRANSPORT_2"/>
    <property type="match status" value="1"/>
</dbReference>
<reference evidence="10" key="1">
    <citation type="journal article" date="2019" name="Front. Microbiol.">
        <title>An Overview of Genes From Cyberlindnera americana, a Symbiont Yeast Isolated From the Gut of the Bark Beetle Dendroctonus rhizophagus (Curculionidae: Scolytinae), Involved in the Detoxification Process Using Genome and Transcriptome Data.</title>
        <authorList>
            <person name="Soto-Robles L.V."/>
            <person name="Torres-Banda V."/>
            <person name="Rivera-Orduna F.N."/>
            <person name="Curiel-Quesada E."/>
            <person name="Hidalgo-Lara M.E."/>
            <person name="Zuniga G."/>
        </authorList>
    </citation>
    <scope>NUCLEOTIDE SEQUENCE</scope>
    <source>
        <strain evidence="10">ChDrAdgY46</strain>
    </source>
</reference>
<evidence type="ECO:0000256" key="1">
    <source>
        <dbReference type="ARBA" id="ARBA00004141"/>
    </source>
</evidence>
<feature type="transmembrane region" description="Helical" evidence="8">
    <location>
        <begin position="347"/>
        <end position="368"/>
    </location>
</feature>
<sequence>MFGIDFTLPELFRRSDKDQDIDDFDDVGLEEIAHAQQKVEHSLSRFQAAKLYKRVSFYIFVAIWTNVLWGYENQAGGMVLSIPRFREDFGYEYEGEYVLEAKWQSAITAAPTAAIGVAYVIASSLMDKIGRRRVIMFGTIFGIPWITVEYVSTTIDIFFVGKLMNGFALGCLSACAAVYVSEISPLALRGLASALLNLAICVGPFICVLINNTTVNYTSRMAYRGIFLPQWIFSGTALVLQCFIPESPYWLLSKGRKKDALRELRRMFDTEETVQSQYALMKVTVDEATAVSAKSGTYLDLFRAKDRKRTALIIFAYVMQAFSGVSYVTNYSTYYYQLSGFNTAKSFQIACGAQALSVSGTLTALFIVDRVGRRPVIIGGMIALTILNLLIACTGLNESNTQALQASSGFLAMYNFIYNVGIGSVPYILGNEISSVFLRAKSASVAMLINNAFQCMWSAVLPYMFNPDEANMGSKINFIFTALSFVSVFVFYFFLPETAHRSFEEIDEMFAMKVPARHWPEYKTEKEMKSETAFDDLKVQEERIENTEK</sequence>
<keyword evidence="5 8" id="KW-1133">Transmembrane helix</keyword>
<name>A0A5P8N8B6_9ASCO</name>
<dbReference type="NCBIfam" id="TIGR00879">
    <property type="entry name" value="SP"/>
    <property type="match status" value="1"/>
</dbReference>
<feature type="transmembrane region" description="Helical" evidence="8">
    <location>
        <begin position="375"/>
        <end position="397"/>
    </location>
</feature>
<evidence type="ECO:0000256" key="6">
    <source>
        <dbReference type="ARBA" id="ARBA00023136"/>
    </source>
</evidence>
<feature type="domain" description="Major facilitator superfamily (MFS) profile" evidence="9">
    <location>
        <begin position="58"/>
        <end position="499"/>
    </location>
</feature>
<dbReference type="GO" id="GO:0005351">
    <property type="term" value="F:carbohydrate:proton symporter activity"/>
    <property type="evidence" value="ECO:0007669"/>
    <property type="project" value="TreeGrafter"/>
</dbReference>
<dbReference type="GO" id="GO:0016020">
    <property type="term" value="C:membrane"/>
    <property type="evidence" value="ECO:0007669"/>
    <property type="project" value="UniProtKB-SubCell"/>
</dbReference>
<dbReference type="Pfam" id="PF00083">
    <property type="entry name" value="Sugar_tr"/>
    <property type="match status" value="1"/>
</dbReference>
<dbReference type="InterPro" id="IPR005829">
    <property type="entry name" value="Sugar_transporter_CS"/>
</dbReference>
<dbReference type="InterPro" id="IPR036259">
    <property type="entry name" value="MFS_trans_sf"/>
</dbReference>
<dbReference type="InterPro" id="IPR005828">
    <property type="entry name" value="MFS_sugar_transport-like"/>
</dbReference>
<evidence type="ECO:0000256" key="7">
    <source>
        <dbReference type="RuleBase" id="RU003346"/>
    </source>
</evidence>
<evidence type="ECO:0000256" key="4">
    <source>
        <dbReference type="ARBA" id="ARBA00022692"/>
    </source>
</evidence>
<evidence type="ECO:0000256" key="5">
    <source>
        <dbReference type="ARBA" id="ARBA00022989"/>
    </source>
</evidence>
<feature type="transmembrane region" description="Helical" evidence="8">
    <location>
        <begin position="409"/>
        <end position="430"/>
    </location>
</feature>
<accession>A0A5P8N8B6</accession>
<comment type="similarity">
    <text evidence="2 7">Belongs to the major facilitator superfamily. Sugar transporter (TC 2.A.1.1) family.</text>
</comment>
<keyword evidence="3 7" id="KW-0813">Transport</keyword>
<dbReference type="PROSITE" id="PS00216">
    <property type="entry name" value="SUGAR_TRANSPORT_1"/>
    <property type="match status" value="1"/>
</dbReference>
<feature type="transmembrane region" description="Helical" evidence="8">
    <location>
        <begin position="157"/>
        <end position="179"/>
    </location>
</feature>
<dbReference type="PANTHER" id="PTHR48022">
    <property type="entry name" value="PLASTIDIC GLUCOSE TRANSPORTER 4"/>
    <property type="match status" value="1"/>
</dbReference>
<dbReference type="AlphaFoldDB" id="A0A5P8N8B6"/>
<dbReference type="FunFam" id="1.20.1250.20:FF:000078">
    <property type="entry name" value="MFS maltose transporter, putative"/>
    <property type="match status" value="1"/>
</dbReference>
<evidence type="ECO:0000259" key="9">
    <source>
        <dbReference type="PROSITE" id="PS50850"/>
    </source>
</evidence>
<evidence type="ECO:0000256" key="3">
    <source>
        <dbReference type="ARBA" id="ARBA00022448"/>
    </source>
</evidence>
<feature type="transmembrane region" description="Helical" evidence="8">
    <location>
        <begin position="442"/>
        <end position="464"/>
    </location>
</feature>
<keyword evidence="6 8" id="KW-0472">Membrane</keyword>
<feature type="transmembrane region" description="Helical" evidence="8">
    <location>
        <begin position="476"/>
        <end position="495"/>
    </location>
</feature>
<dbReference type="PANTHER" id="PTHR48022:SF22">
    <property type="entry name" value="MAJOR FACILITATOR SUPERFAMILY (MFS) PROFILE DOMAIN-CONTAINING PROTEIN"/>
    <property type="match status" value="1"/>
</dbReference>
<evidence type="ECO:0000313" key="10">
    <source>
        <dbReference type="EMBL" id="QFR37048.1"/>
    </source>
</evidence>
<keyword evidence="4 8" id="KW-0812">Transmembrane</keyword>
<feature type="transmembrane region" description="Helical" evidence="8">
    <location>
        <begin position="231"/>
        <end position="252"/>
    </location>
</feature>
<dbReference type="PROSITE" id="PS50850">
    <property type="entry name" value="MFS"/>
    <property type="match status" value="1"/>
</dbReference>